<dbReference type="FunFam" id="2.40.110.10:FF:000011">
    <property type="entry name" value="Acyl-CoA dehydrogenase FadE34"/>
    <property type="match status" value="1"/>
</dbReference>
<dbReference type="GO" id="GO:0050660">
    <property type="term" value="F:flavin adenine dinucleotide binding"/>
    <property type="evidence" value="ECO:0007669"/>
    <property type="project" value="InterPro"/>
</dbReference>
<evidence type="ECO:0000256" key="3">
    <source>
        <dbReference type="ARBA" id="ARBA00022630"/>
    </source>
</evidence>
<comment type="caution">
    <text evidence="10">The sequence shown here is derived from an EMBL/GenBank/DDBJ whole genome shotgun (WGS) entry which is preliminary data.</text>
</comment>
<organism evidence="10 11">
    <name type="scientific">Vineibacter terrae</name>
    <dbReference type="NCBI Taxonomy" id="2586908"/>
    <lineage>
        <taxon>Bacteria</taxon>
        <taxon>Pseudomonadati</taxon>
        <taxon>Pseudomonadota</taxon>
        <taxon>Alphaproteobacteria</taxon>
        <taxon>Hyphomicrobiales</taxon>
        <taxon>Vineibacter</taxon>
    </lineage>
</organism>
<evidence type="ECO:0000256" key="1">
    <source>
        <dbReference type="ARBA" id="ARBA00001974"/>
    </source>
</evidence>
<evidence type="ECO:0000313" key="11">
    <source>
        <dbReference type="Proteomes" id="UP000321638"/>
    </source>
</evidence>
<feature type="domain" description="Acyl-CoA dehydrogenase/oxidase N-terminal" evidence="9">
    <location>
        <begin position="6"/>
        <end position="124"/>
    </location>
</feature>
<dbReference type="InterPro" id="IPR046373">
    <property type="entry name" value="Acyl-CoA_Oxase/DH_mid-dom_sf"/>
</dbReference>
<dbReference type="InterPro" id="IPR009075">
    <property type="entry name" value="AcylCo_DH/oxidase_C"/>
</dbReference>
<dbReference type="GO" id="GO:0016627">
    <property type="term" value="F:oxidoreductase activity, acting on the CH-CH group of donors"/>
    <property type="evidence" value="ECO:0007669"/>
    <property type="project" value="InterPro"/>
</dbReference>
<dbReference type="Proteomes" id="UP000321638">
    <property type="component" value="Unassembled WGS sequence"/>
</dbReference>
<dbReference type="Pfam" id="PF02770">
    <property type="entry name" value="Acyl-CoA_dh_M"/>
    <property type="match status" value="1"/>
</dbReference>
<dbReference type="OrthoDB" id="5510711at2"/>
<dbReference type="InterPro" id="IPR037069">
    <property type="entry name" value="AcylCoA_DH/ox_N_sf"/>
</dbReference>
<sequence>MDFEDSQEEAAYRAEARGWLEANAAPFARRNAELKADPCARLQVGKAWQALKARAGYASITLPREVGGGGGTPLHEVIYRQEEGRYGLPTDFFGIGLGMCIPTIVHRGTEAQRQRYVTNAIRGETVWCQLFSEPAAGSDLAGLRTRATRGGEGWVIEGQKVWTTVAHLADFGIVLTRTDPTVPKHRGLTMFIVDMKTPGVDVRPIRQLSGETEFNEVFFQAVRVPDENRIGNVGDGWNVALTTLMFERASAGKGLGFAGSPEILRLARQVDLGSGPAIDDQRVRERIADMWINEQALRLLSARALTALSKGEVPGPEQSINKLVEASHGQQAAYIAMDLLGEAGALTHAELGDDWRKIERSWTWGAAMRIAGGSDEILRNIIAERVLGLPGDIRPDKDIAFNQLSG</sequence>
<dbReference type="Gene3D" id="1.10.540.10">
    <property type="entry name" value="Acyl-CoA dehydrogenase/oxidase, N-terminal domain"/>
    <property type="match status" value="1"/>
</dbReference>
<dbReference type="PANTHER" id="PTHR43292:SF4">
    <property type="entry name" value="ACYL-COA DEHYDROGENASE FADE34"/>
    <property type="match status" value="1"/>
</dbReference>
<evidence type="ECO:0000256" key="2">
    <source>
        <dbReference type="ARBA" id="ARBA00009347"/>
    </source>
</evidence>
<name>A0A5C8PUW1_9HYPH</name>
<dbReference type="InterPro" id="IPR036250">
    <property type="entry name" value="AcylCo_DH-like_C"/>
</dbReference>
<feature type="domain" description="Acyl-CoA dehydrogenase/oxidase C-terminal" evidence="7">
    <location>
        <begin position="234"/>
        <end position="387"/>
    </location>
</feature>
<reference evidence="10 11" key="1">
    <citation type="submission" date="2019-06" db="EMBL/GenBank/DDBJ databases">
        <title>New taxonomy in bacterial strain CC-CFT640, isolated from vineyard.</title>
        <authorList>
            <person name="Lin S.-Y."/>
            <person name="Tsai C.-F."/>
            <person name="Young C.-C."/>
        </authorList>
    </citation>
    <scope>NUCLEOTIDE SEQUENCE [LARGE SCALE GENOMIC DNA]</scope>
    <source>
        <strain evidence="10 11">CC-CFT640</strain>
    </source>
</reference>
<accession>A0A5C8PUW1</accession>
<dbReference type="PANTHER" id="PTHR43292">
    <property type="entry name" value="ACYL-COA DEHYDROGENASE"/>
    <property type="match status" value="1"/>
</dbReference>
<protein>
    <submittedName>
        <fullName evidence="10">Acyl-CoA dehydrogenase</fullName>
    </submittedName>
</protein>
<dbReference type="InterPro" id="IPR013786">
    <property type="entry name" value="AcylCoA_DH/ox_N"/>
</dbReference>
<evidence type="ECO:0000259" key="8">
    <source>
        <dbReference type="Pfam" id="PF02770"/>
    </source>
</evidence>
<dbReference type="AlphaFoldDB" id="A0A5C8PUW1"/>
<proteinExistence type="inferred from homology"/>
<evidence type="ECO:0000259" key="7">
    <source>
        <dbReference type="Pfam" id="PF00441"/>
    </source>
</evidence>
<keyword evidence="3 6" id="KW-0285">Flavoprotein</keyword>
<dbReference type="SUPFAM" id="SSF56645">
    <property type="entry name" value="Acyl-CoA dehydrogenase NM domain-like"/>
    <property type="match status" value="1"/>
</dbReference>
<dbReference type="Gene3D" id="2.40.110.10">
    <property type="entry name" value="Butyryl-CoA Dehydrogenase, subunit A, domain 2"/>
    <property type="match status" value="1"/>
</dbReference>
<dbReference type="InterPro" id="IPR052161">
    <property type="entry name" value="Mycobact_Acyl-CoA_DH"/>
</dbReference>
<dbReference type="Pfam" id="PF00441">
    <property type="entry name" value="Acyl-CoA_dh_1"/>
    <property type="match status" value="1"/>
</dbReference>
<evidence type="ECO:0000313" key="10">
    <source>
        <dbReference type="EMBL" id="TXL81699.1"/>
    </source>
</evidence>
<keyword evidence="5 6" id="KW-0560">Oxidoreductase</keyword>
<dbReference type="Pfam" id="PF02771">
    <property type="entry name" value="Acyl-CoA_dh_N"/>
    <property type="match status" value="1"/>
</dbReference>
<dbReference type="GO" id="GO:0005886">
    <property type="term" value="C:plasma membrane"/>
    <property type="evidence" value="ECO:0007669"/>
    <property type="project" value="TreeGrafter"/>
</dbReference>
<dbReference type="InterPro" id="IPR009100">
    <property type="entry name" value="AcylCoA_DH/oxidase_NM_dom_sf"/>
</dbReference>
<feature type="domain" description="Acyl-CoA oxidase/dehydrogenase middle" evidence="8">
    <location>
        <begin position="128"/>
        <end position="221"/>
    </location>
</feature>
<dbReference type="SUPFAM" id="SSF47203">
    <property type="entry name" value="Acyl-CoA dehydrogenase C-terminal domain-like"/>
    <property type="match status" value="1"/>
</dbReference>
<evidence type="ECO:0000256" key="5">
    <source>
        <dbReference type="ARBA" id="ARBA00023002"/>
    </source>
</evidence>
<keyword evidence="4 6" id="KW-0274">FAD</keyword>
<evidence type="ECO:0000259" key="9">
    <source>
        <dbReference type="Pfam" id="PF02771"/>
    </source>
</evidence>
<dbReference type="RefSeq" id="WP_147845607.1">
    <property type="nucleotide sequence ID" value="NZ_VDUZ01000003.1"/>
</dbReference>
<dbReference type="InterPro" id="IPR006091">
    <property type="entry name" value="Acyl-CoA_Oxase/DH_mid-dom"/>
</dbReference>
<dbReference type="EMBL" id="VDUZ01000003">
    <property type="protein sequence ID" value="TXL81699.1"/>
    <property type="molecule type" value="Genomic_DNA"/>
</dbReference>
<comment type="cofactor">
    <cofactor evidence="1 6">
        <name>FAD</name>
        <dbReference type="ChEBI" id="CHEBI:57692"/>
    </cofactor>
</comment>
<gene>
    <name evidence="10" type="ORF">FHP25_03985</name>
</gene>
<evidence type="ECO:0000256" key="4">
    <source>
        <dbReference type="ARBA" id="ARBA00022827"/>
    </source>
</evidence>
<evidence type="ECO:0000256" key="6">
    <source>
        <dbReference type="RuleBase" id="RU362125"/>
    </source>
</evidence>
<dbReference type="Gene3D" id="1.20.140.10">
    <property type="entry name" value="Butyryl-CoA Dehydrogenase, subunit A, domain 3"/>
    <property type="match status" value="1"/>
</dbReference>
<keyword evidence="11" id="KW-1185">Reference proteome</keyword>
<comment type="similarity">
    <text evidence="2 6">Belongs to the acyl-CoA dehydrogenase family.</text>
</comment>